<evidence type="ECO:0000256" key="1">
    <source>
        <dbReference type="SAM" id="Phobius"/>
    </source>
</evidence>
<dbReference type="AGR" id="MGI:3642272"/>
<reference evidence="2" key="4">
    <citation type="journal article" date="2001" name="Nature">
        <title>Functional annotation of a full-length mouse cDNA collection.</title>
        <authorList>
            <consortium name="The RIKEN Genome Exploration Research Group Phase II Team and the FANTOM Consortium"/>
        </authorList>
    </citation>
    <scope>NUCLEOTIDE SEQUENCE</scope>
    <source>
        <strain evidence="2">C57BL/6J</strain>
        <tissue evidence="2">Thymus</tissue>
    </source>
</reference>
<keyword evidence="1" id="KW-0472">Membrane</keyword>
<dbReference type="EMBL" id="AK038246">
    <property type="protein sequence ID" value="BAC29951.1"/>
    <property type="molecule type" value="mRNA"/>
</dbReference>
<organism evidence="2">
    <name type="scientific">Mus musculus</name>
    <name type="common">Mouse</name>
    <dbReference type="NCBI Taxonomy" id="10090"/>
    <lineage>
        <taxon>Eukaryota</taxon>
        <taxon>Metazoa</taxon>
        <taxon>Chordata</taxon>
        <taxon>Craniata</taxon>
        <taxon>Vertebrata</taxon>
        <taxon>Euteleostomi</taxon>
        <taxon>Mammalia</taxon>
        <taxon>Eutheria</taxon>
        <taxon>Euarchontoglires</taxon>
        <taxon>Glires</taxon>
        <taxon>Rodentia</taxon>
        <taxon>Myomorpha</taxon>
        <taxon>Muroidea</taxon>
        <taxon>Muridae</taxon>
        <taxon>Murinae</taxon>
        <taxon>Mus</taxon>
        <taxon>Mus</taxon>
    </lineage>
</organism>
<evidence type="ECO:0000313" key="2">
    <source>
        <dbReference type="EMBL" id="BAC29951.1"/>
    </source>
</evidence>
<name>Q8CAQ0_MOUSE</name>
<gene>
    <name evidence="3" type="primary">Gm9990</name>
</gene>
<dbReference type="MGI" id="MGI:3642272">
    <property type="gene designation" value="Gm9990"/>
</dbReference>
<accession>Q8CAQ0</accession>
<keyword evidence="1" id="KW-1133">Transmembrane helix</keyword>
<keyword evidence="1" id="KW-0812">Transmembrane</keyword>
<reference evidence="2" key="1">
    <citation type="journal article" date="1999" name="Methods Enzymol.">
        <title>High-efficiency full-length cDNA cloning.</title>
        <authorList>
            <person name="Carninci P."/>
            <person name="Hayashizaki Y."/>
        </authorList>
    </citation>
    <scope>NUCLEOTIDE SEQUENCE</scope>
    <source>
        <strain evidence="2">C57BL/6J</strain>
        <tissue evidence="2">Thymus</tissue>
    </source>
</reference>
<sequence>MWCVTGTVPRRQCYCHHTLIEEAPLRLHGYSTVLSKPVFQNNTVSVPTAAGTKYTLPSACFSAISLNGTHSYILGIWGPTPHGLTVEISLRIFLKEQFSGSLWTLPSAGFAVVALLLGVIESTRQGTRHQAIIL</sequence>
<evidence type="ECO:0000313" key="3">
    <source>
        <dbReference type="MGI" id="MGI:3642272"/>
    </source>
</evidence>
<reference evidence="2" key="3">
    <citation type="journal article" date="2000" name="Genome Res.">
        <title>RIKEN integrated sequence analysis (RISA) system--384-format sequencing pipeline with 384 multicapillary sequencer.</title>
        <authorList>
            <person name="Shibata K."/>
            <person name="Itoh M."/>
            <person name="Aizawa K."/>
            <person name="Nagaoka S."/>
            <person name="Sasaki N."/>
            <person name="Carninci P."/>
            <person name="Konno H."/>
            <person name="Akiyama J."/>
            <person name="Nishi K."/>
            <person name="Kitsunai T."/>
            <person name="Tashiro H."/>
            <person name="Itoh M."/>
            <person name="Sumi N."/>
            <person name="Ishii Y."/>
            <person name="Nakamura S."/>
            <person name="Hazama M."/>
            <person name="Nishine T."/>
            <person name="Harada A."/>
            <person name="Yamamoto R."/>
            <person name="Matsumoto H."/>
            <person name="Sakaguchi S."/>
            <person name="Ikegami T."/>
            <person name="Kashiwagi K."/>
            <person name="Fujiwake S."/>
            <person name="Inoue K."/>
            <person name="Togawa Y."/>
            <person name="Izawa M."/>
            <person name="Ohara E."/>
            <person name="Watahiki M."/>
            <person name="Yoneda Y."/>
            <person name="Ishikawa T."/>
            <person name="Ozawa K."/>
            <person name="Tanaka T."/>
            <person name="Matsuura S."/>
            <person name="Kawai J."/>
            <person name="Okazaki Y."/>
            <person name="Muramatsu M."/>
            <person name="Inoue Y."/>
            <person name="Kira A."/>
            <person name="Hayashizaki Y."/>
        </authorList>
    </citation>
    <scope>NUCLEOTIDE SEQUENCE</scope>
    <source>
        <strain evidence="2">C57BL/6J</strain>
        <tissue evidence="2">Thymus</tissue>
    </source>
</reference>
<reference evidence="2" key="7">
    <citation type="journal article" date="2005" name="Science">
        <title>The Transcriptional Landscape of the Mammalian Genome.</title>
        <authorList>
            <consortium name="The FANTOM Consortium"/>
            <consortium name="Riken Genome Exploration Research Group and Genome Science Group (Genome Network Project Core Group)"/>
        </authorList>
    </citation>
    <scope>NUCLEOTIDE SEQUENCE</scope>
    <source>
        <strain evidence="2">C57BL/6J</strain>
        <tissue evidence="2">Thymus</tissue>
    </source>
</reference>
<feature type="transmembrane region" description="Helical" evidence="1">
    <location>
        <begin position="100"/>
        <end position="120"/>
    </location>
</feature>
<protein>
    <submittedName>
        <fullName evidence="2">Uncharacterized protein</fullName>
    </submittedName>
</protein>
<reference evidence="2" key="5">
    <citation type="submission" date="2001-07" db="EMBL/GenBank/DDBJ databases">
        <authorList>
            <person name="Adachi J."/>
            <person name="Aizawa K."/>
            <person name="Akimura T."/>
            <person name="Arakawa T."/>
            <person name="Bono H."/>
            <person name="Carninci P."/>
            <person name="Fukuda S."/>
            <person name="Furuno M."/>
            <person name="Hanagaki T."/>
            <person name="Hara A."/>
            <person name="Hashizume W."/>
            <person name="Hayashida K."/>
            <person name="Hayatsu N."/>
            <person name="Hiramoto K."/>
            <person name="Hiraoka T."/>
            <person name="Hirozane T."/>
            <person name="Hori F."/>
            <person name="Imotani K."/>
            <person name="Ishii Y."/>
            <person name="Itoh M."/>
            <person name="Kagawa I."/>
            <person name="Kasukawa T."/>
            <person name="Katoh H."/>
            <person name="Kawai J."/>
            <person name="Kojima Y."/>
            <person name="Kondo S."/>
            <person name="Konno H."/>
            <person name="Kouda M."/>
            <person name="Koya S."/>
            <person name="Kurihara C."/>
            <person name="Matsuyama T."/>
            <person name="Miyazaki A."/>
            <person name="Murata M."/>
            <person name="Nakamura M."/>
            <person name="Nishi K."/>
            <person name="Nomura K."/>
            <person name="Numazaki R."/>
            <person name="Ohno M."/>
            <person name="Ohsato N."/>
            <person name="Okazaki Y."/>
            <person name="Saito R."/>
            <person name="Saitoh H."/>
            <person name="Sakai C."/>
            <person name="Sakai K."/>
            <person name="Sakazume N."/>
            <person name="Sano H."/>
            <person name="Sasaki D."/>
            <person name="Shibata K."/>
            <person name="Shinagawa A."/>
            <person name="Shiraki T."/>
            <person name="Sogabe Y."/>
            <person name="Tagami M."/>
            <person name="Tagawa A."/>
            <person name="Takahashi F."/>
            <person name="Takaku-Akahira S."/>
            <person name="Takeda Y."/>
            <person name="Tanaka T."/>
            <person name="Tomaru A."/>
            <person name="Toya T."/>
            <person name="Yasunishi A."/>
            <person name="Muramatsu M."/>
            <person name="Hayashizaki Y."/>
        </authorList>
    </citation>
    <scope>NUCLEOTIDE SEQUENCE</scope>
    <source>
        <strain evidence="2">C57BL/6J</strain>
        <tissue evidence="2">Thymus</tissue>
    </source>
</reference>
<proteinExistence type="evidence at transcript level"/>
<dbReference type="AlphaFoldDB" id="Q8CAQ0"/>
<reference evidence="2" key="6">
    <citation type="journal article" date="2002" name="Nature">
        <title>Analysis of the mouse transcriptome based on functional annotation of 60,770 full-length cDNAs.</title>
        <authorList>
            <consortium name="The FANTOM Consortium and the RIKEN Genome Exploration Research Group Phase I and II Team"/>
        </authorList>
    </citation>
    <scope>NUCLEOTIDE SEQUENCE</scope>
    <source>
        <strain evidence="2">C57BL/6J</strain>
        <tissue evidence="2">Thymus</tissue>
    </source>
</reference>
<reference evidence="2" key="8">
    <citation type="journal article" date="2005" name="Science">
        <title>Antisense Transcription in the Mammalian Transcriptome.</title>
        <authorList>
            <consortium name="RIKEN Genome Exploration Research Group and Genome Science Group (Genome Network Project Core Group) and the FANTOM Consortium"/>
        </authorList>
    </citation>
    <scope>NUCLEOTIDE SEQUENCE</scope>
    <source>
        <strain evidence="2">C57BL/6J</strain>
        <tissue evidence="2">Thymus</tissue>
    </source>
</reference>
<dbReference type="HOGENOM" id="CLU_1895505_0_0_1"/>
<reference evidence="2" key="2">
    <citation type="journal article" date="2000" name="Genome Res.">
        <title>Normalization and subtraction of cap-trapper-selected cDNAs to prepare full-length cDNA libraries for rapid discovery of new genes.</title>
        <authorList>
            <person name="Carninci P."/>
            <person name="Shibata Y."/>
            <person name="Hayatsu N."/>
            <person name="Sugahara Y."/>
            <person name="Shibata K."/>
            <person name="Itoh M."/>
            <person name="Konno H."/>
            <person name="Okazaki Y."/>
            <person name="Muramatsu M."/>
            <person name="Hayashizaki Y."/>
        </authorList>
    </citation>
    <scope>NUCLEOTIDE SEQUENCE</scope>
    <source>
        <strain evidence="2">C57BL/6J</strain>
        <tissue evidence="2">Thymus</tissue>
    </source>
</reference>